<name>A0ACB6HBD0_CUCSA</name>
<reference evidence="1 2" key="3">
    <citation type="journal article" date="2010" name="BMC Genomics">
        <title>Transcriptome sequencing and comparative analysis of cucumber flowers with different sex types.</title>
        <authorList>
            <person name="Guo S."/>
            <person name="Zheng Y."/>
            <person name="Joung J.G."/>
            <person name="Liu S."/>
            <person name="Zhang Z."/>
            <person name="Crasta O.R."/>
            <person name="Sobral B.W."/>
            <person name="Xu Y."/>
            <person name="Huang S."/>
            <person name="Fei Z."/>
        </authorList>
    </citation>
    <scope>NUCLEOTIDE SEQUENCE [LARGE SCALE GENOMIC DNA]</scope>
    <source>
        <strain evidence="2">cv. 9930</strain>
        <tissue evidence="1">Leaf</tissue>
    </source>
</reference>
<reference evidence="1 2" key="4">
    <citation type="journal article" date="2011" name="BMC Genomics">
        <title>RNA-Seq improves annotation of protein-coding genes in the cucumber genome.</title>
        <authorList>
            <person name="Li Z."/>
            <person name="Zhang Z."/>
            <person name="Yan P."/>
            <person name="Huang S."/>
            <person name="Fei Z."/>
            <person name="Lin K."/>
        </authorList>
    </citation>
    <scope>NUCLEOTIDE SEQUENCE [LARGE SCALE GENOMIC DNA]</scope>
    <source>
        <strain evidence="2">cv. 9930</strain>
        <tissue evidence="1">Leaf</tissue>
    </source>
</reference>
<reference evidence="1 2" key="5">
    <citation type="journal article" date="2019" name="Gigascience">
        <title>A chromosome-scale genome assembly of cucumber (Cucumis sativus L.).</title>
        <authorList>
            <person name="Li Q."/>
            <person name="Li H."/>
            <person name="Huang W."/>
            <person name="Xu Y."/>
            <person name="Zhou Q."/>
            <person name="Wang S."/>
            <person name="Ruan J."/>
            <person name="Huang S."/>
            <person name="Zhang Z."/>
        </authorList>
    </citation>
    <scope>NUCLEOTIDE SEQUENCE [LARGE SCALE GENOMIC DNA]</scope>
    <source>
        <strain evidence="2">cv. 9930</strain>
        <tissue evidence="1">Leaf</tissue>
    </source>
</reference>
<gene>
    <name evidence="1" type="ORF">Csa_023569</name>
</gene>
<evidence type="ECO:0000313" key="2">
    <source>
        <dbReference type="Proteomes" id="UP000029981"/>
    </source>
</evidence>
<reference evidence="1 2" key="1">
    <citation type="journal article" date="2009" name="Nat. Genet.">
        <title>The genome of the cucumber, Cucumis sativus L.</title>
        <authorList>
            <person name="Huang S."/>
            <person name="Li R."/>
            <person name="Zhang Z."/>
            <person name="Li L."/>
            <person name="Gu X."/>
            <person name="Fan W."/>
            <person name="Lucas W.J."/>
            <person name="Wang X."/>
            <person name="Xie B."/>
            <person name="Ni P."/>
            <person name="Ren Y."/>
            <person name="Zhu H."/>
            <person name="Li J."/>
            <person name="Lin K."/>
            <person name="Jin W."/>
            <person name="Fei Z."/>
            <person name="Li G."/>
            <person name="Staub J."/>
            <person name="Kilian A."/>
            <person name="van der Vossen E.A."/>
            <person name="Wu Y."/>
            <person name="Guo J."/>
            <person name="He J."/>
            <person name="Jia Z."/>
            <person name="Ren Y."/>
            <person name="Tian G."/>
            <person name="Lu Y."/>
            <person name="Ruan J."/>
            <person name="Qian W."/>
            <person name="Wang M."/>
            <person name="Huang Q."/>
            <person name="Li B."/>
            <person name="Xuan Z."/>
            <person name="Cao J."/>
            <person name="Asan"/>
            <person name="Wu Z."/>
            <person name="Zhang J."/>
            <person name="Cai Q."/>
            <person name="Bai Y."/>
            <person name="Zhao B."/>
            <person name="Han Y."/>
            <person name="Li Y."/>
            <person name="Li X."/>
            <person name="Wang S."/>
            <person name="Shi Q."/>
            <person name="Liu S."/>
            <person name="Cho W.K."/>
            <person name="Kim J.Y."/>
            <person name="Xu Y."/>
            <person name="Heller-Uszynska K."/>
            <person name="Miao H."/>
            <person name="Cheng Z."/>
            <person name="Zhang S."/>
            <person name="Wu J."/>
            <person name="Yang Y."/>
            <person name="Kang H."/>
            <person name="Li M."/>
            <person name="Liang H."/>
            <person name="Ren X."/>
            <person name="Shi Z."/>
            <person name="Wen M."/>
            <person name="Jian M."/>
            <person name="Yang H."/>
            <person name="Zhang G."/>
            <person name="Yang Z."/>
            <person name="Chen R."/>
            <person name="Liu S."/>
            <person name="Li J."/>
            <person name="Ma L."/>
            <person name="Liu H."/>
            <person name="Zhou Y."/>
            <person name="Zhao J."/>
            <person name="Fang X."/>
            <person name="Li G."/>
            <person name="Fang L."/>
            <person name="Li Y."/>
            <person name="Liu D."/>
            <person name="Zheng H."/>
            <person name="Zhang Y."/>
            <person name="Qin N."/>
            <person name="Li Z."/>
            <person name="Yang G."/>
            <person name="Yang S."/>
            <person name="Bolund L."/>
            <person name="Kristiansen K."/>
            <person name="Zheng H."/>
            <person name="Li S."/>
            <person name="Zhang X."/>
            <person name="Yang H."/>
            <person name="Wang J."/>
            <person name="Sun R."/>
            <person name="Zhang B."/>
            <person name="Jiang S."/>
            <person name="Wang J."/>
            <person name="Du Y."/>
            <person name="Li S."/>
        </authorList>
    </citation>
    <scope>NUCLEOTIDE SEQUENCE [LARGE SCALE GENOMIC DNA]</scope>
    <source>
        <strain evidence="2">cv. 9930</strain>
        <tissue evidence="1">Leaf</tissue>
    </source>
</reference>
<comment type="caution">
    <text evidence="1">The sequence shown here is derived from an EMBL/GenBank/DDBJ whole genome shotgun (WGS) entry which is preliminary data.</text>
</comment>
<organism evidence="1 2">
    <name type="scientific">Cucumis sativus</name>
    <name type="common">Cucumber</name>
    <dbReference type="NCBI Taxonomy" id="3659"/>
    <lineage>
        <taxon>Eukaryota</taxon>
        <taxon>Viridiplantae</taxon>
        <taxon>Streptophyta</taxon>
        <taxon>Embryophyta</taxon>
        <taxon>Tracheophyta</taxon>
        <taxon>Spermatophyta</taxon>
        <taxon>Magnoliopsida</taxon>
        <taxon>eudicotyledons</taxon>
        <taxon>Gunneridae</taxon>
        <taxon>Pentapetalae</taxon>
        <taxon>rosids</taxon>
        <taxon>fabids</taxon>
        <taxon>Cucurbitales</taxon>
        <taxon>Cucurbitaceae</taxon>
        <taxon>Benincaseae</taxon>
        <taxon>Cucumis</taxon>
    </lineage>
</organism>
<evidence type="ECO:0000313" key="1">
    <source>
        <dbReference type="EMBL" id="KAE8637211.1"/>
    </source>
</evidence>
<proteinExistence type="predicted"/>
<protein>
    <submittedName>
        <fullName evidence="1">Uncharacterized protein</fullName>
    </submittedName>
</protein>
<reference evidence="1 2" key="2">
    <citation type="journal article" date="2009" name="PLoS ONE">
        <title>An integrated genetic and cytogenetic map of the cucumber genome.</title>
        <authorList>
            <person name="Ren Y."/>
            <person name="Zhang Z."/>
            <person name="Liu J."/>
            <person name="Staub J.E."/>
            <person name="Han Y."/>
            <person name="Cheng Z."/>
            <person name="Li X."/>
            <person name="Lu J."/>
            <person name="Miao H."/>
            <person name="Kang H."/>
            <person name="Xie B."/>
            <person name="Gu X."/>
            <person name="Wang X."/>
            <person name="Du Y."/>
            <person name="Jin W."/>
            <person name="Huang S."/>
        </authorList>
    </citation>
    <scope>NUCLEOTIDE SEQUENCE [LARGE SCALE GENOMIC DNA]</scope>
    <source>
        <strain evidence="2">cv. 9930</strain>
        <tissue evidence="1">Leaf</tissue>
    </source>
</reference>
<keyword evidence="2" id="KW-1185">Reference proteome</keyword>
<accession>A0ACB6HBD0</accession>
<dbReference type="EMBL" id="ACHR03000068">
    <property type="protein sequence ID" value="KAE8637211.1"/>
    <property type="molecule type" value="Genomic_DNA"/>
</dbReference>
<dbReference type="Proteomes" id="UP000029981">
    <property type="component" value="Unassembled WGS sequence"/>
</dbReference>
<sequence length="111" mass="12412">DHEIDEEIETPARDHIKFPGLEESRLPIQKRKLPISDTRRGKTIVFRGSRENVVSKKGSMPDDLQGKSAAKVSKSFERSSSDGKLLGKVTAKSLWSSESENVKLVTFQETV</sequence>
<feature type="non-terminal residue" evidence="1">
    <location>
        <position position="1"/>
    </location>
</feature>